<dbReference type="EMBL" id="QSHM01000013">
    <property type="protein sequence ID" value="RHC12196.1"/>
    <property type="molecule type" value="Genomic_DNA"/>
</dbReference>
<proteinExistence type="predicted"/>
<evidence type="ECO:0000313" key="1">
    <source>
        <dbReference type="EMBL" id="RHC12196.1"/>
    </source>
</evidence>
<dbReference type="RefSeq" id="WP_118009723.1">
    <property type="nucleotide sequence ID" value="NZ_QSBA01000012.1"/>
</dbReference>
<name>A0A413YT02_9FIRM</name>
<accession>A0A413YT02</accession>
<sequence>MQGKERTFTPQVEKVWNKDYQCEYYRGVIIDGEDNIVERCTRTHASYDAALDEAEKKMGILQRPYGIYTQLCRYQIIRSICKNVVSGGRHEYI</sequence>
<protein>
    <submittedName>
        <fullName evidence="1">Uncharacterized protein</fullName>
    </submittedName>
</protein>
<reference evidence="1 2" key="1">
    <citation type="submission" date="2018-08" db="EMBL/GenBank/DDBJ databases">
        <title>A genome reference for cultivated species of the human gut microbiota.</title>
        <authorList>
            <person name="Zou Y."/>
            <person name="Xue W."/>
            <person name="Luo G."/>
        </authorList>
    </citation>
    <scope>NUCLEOTIDE SEQUENCE [LARGE SCALE GENOMIC DNA]</scope>
    <source>
        <strain evidence="1 2">AM37-3BH</strain>
    </source>
</reference>
<gene>
    <name evidence="1" type="ORF">DW858_10655</name>
</gene>
<dbReference type="AlphaFoldDB" id="A0A413YT02"/>
<evidence type="ECO:0000313" key="2">
    <source>
        <dbReference type="Proteomes" id="UP000285844"/>
    </source>
</evidence>
<dbReference type="Proteomes" id="UP000285844">
    <property type="component" value="Unassembled WGS sequence"/>
</dbReference>
<comment type="caution">
    <text evidence="1">The sequence shown here is derived from an EMBL/GenBank/DDBJ whole genome shotgun (WGS) entry which is preliminary data.</text>
</comment>
<organism evidence="1 2">
    <name type="scientific">Lachnospira eligens</name>
    <dbReference type="NCBI Taxonomy" id="39485"/>
    <lineage>
        <taxon>Bacteria</taxon>
        <taxon>Bacillati</taxon>
        <taxon>Bacillota</taxon>
        <taxon>Clostridia</taxon>
        <taxon>Lachnospirales</taxon>
        <taxon>Lachnospiraceae</taxon>
        <taxon>Lachnospira</taxon>
    </lineage>
</organism>